<dbReference type="Proteomes" id="UP000256686">
    <property type="component" value="Unassembled WGS sequence"/>
</dbReference>
<proteinExistence type="predicted"/>
<gene>
    <name evidence="1" type="ORF">DRF65_11710</name>
</gene>
<name>A0A3D9C9C8_9FLAO</name>
<sequence>MQHKKYINLIHPLLDDQFAETLKKFTSEKERYRVISHKYNSINYKVKVYDKVCTPFIDLKSFEK</sequence>
<protein>
    <submittedName>
        <fullName evidence="1">Uncharacterized protein</fullName>
    </submittedName>
</protein>
<keyword evidence="2" id="KW-1185">Reference proteome</keyword>
<evidence type="ECO:0000313" key="1">
    <source>
        <dbReference type="EMBL" id="REC62369.1"/>
    </source>
</evidence>
<evidence type="ECO:0000313" key="2">
    <source>
        <dbReference type="Proteomes" id="UP000256686"/>
    </source>
</evidence>
<dbReference type="EMBL" id="QNVT01000009">
    <property type="protein sequence ID" value="REC62369.1"/>
    <property type="molecule type" value="Genomic_DNA"/>
</dbReference>
<reference evidence="2" key="1">
    <citation type="submission" date="2018-06" db="EMBL/GenBank/DDBJ databases">
        <authorList>
            <person name="Lum Nde A."/>
            <person name="Hugo C."/>
        </authorList>
    </citation>
    <scope>NUCLEOTIDE SEQUENCE [LARGE SCALE GENOMIC DNA]</scope>
    <source>
        <strain evidence="2">1_F178</strain>
    </source>
</reference>
<dbReference type="AlphaFoldDB" id="A0A3D9C9C8"/>
<organism evidence="1 2">
    <name type="scientific">Chryseobacterium pennae</name>
    <dbReference type="NCBI Taxonomy" id="2258962"/>
    <lineage>
        <taxon>Bacteria</taxon>
        <taxon>Pseudomonadati</taxon>
        <taxon>Bacteroidota</taxon>
        <taxon>Flavobacteriia</taxon>
        <taxon>Flavobacteriales</taxon>
        <taxon>Weeksellaceae</taxon>
        <taxon>Chryseobacterium group</taxon>
        <taxon>Chryseobacterium</taxon>
    </lineage>
</organism>
<comment type="caution">
    <text evidence="1">The sequence shown here is derived from an EMBL/GenBank/DDBJ whole genome shotgun (WGS) entry which is preliminary data.</text>
</comment>
<accession>A0A3D9C9C8</accession>